<organism evidence="1 2">
    <name type="scientific">Streptococcus gallolyticus</name>
    <dbReference type="NCBI Taxonomy" id="315405"/>
    <lineage>
        <taxon>Bacteria</taxon>
        <taxon>Bacillati</taxon>
        <taxon>Bacillota</taxon>
        <taxon>Bacilli</taxon>
        <taxon>Lactobacillales</taxon>
        <taxon>Streptococcaceae</taxon>
        <taxon>Streptococcus</taxon>
    </lineage>
</organism>
<name>A0A1I7HBT3_9STRE</name>
<protein>
    <submittedName>
        <fullName evidence="1">Uncharacterized protein</fullName>
    </submittedName>
</protein>
<dbReference type="AlphaFoldDB" id="A0A1I7HBT3"/>
<proteinExistence type="predicted"/>
<reference evidence="2" key="1">
    <citation type="submission" date="2016-10" db="EMBL/GenBank/DDBJ databases">
        <authorList>
            <person name="Varghese N."/>
            <person name="Submissions S."/>
        </authorList>
    </citation>
    <scope>NUCLEOTIDE SEQUENCE [LARGE SCALE GENOMIC DNA]</scope>
    <source>
        <strain evidence="2">LMG 15572</strain>
    </source>
</reference>
<sequence>MNQAYLEATKYVDYNHPKIQQQARQLKKESSDEIDLVKNTFQFVRDKISHSWDVQDSRVTVSASDCLREGVGIC</sequence>
<dbReference type="Proteomes" id="UP000183629">
    <property type="component" value="Unassembled WGS sequence"/>
</dbReference>
<evidence type="ECO:0000313" key="1">
    <source>
        <dbReference type="EMBL" id="SFU58175.1"/>
    </source>
</evidence>
<dbReference type="Gene3D" id="3.10.620.30">
    <property type="match status" value="1"/>
</dbReference>
<gene>
    <name evidence="1" type="ORF">SAMN05660328_10315</name>
</gene>
<accession>A0A1I7HBT3</accession>
<dbReference type="RefSeq" id="WP_256210123.1">
    <property type="nucleotide sequence ID" value="NZ_FOLZ01000001.1"/>
</dbReference>
<dbReference type="EMBL" id="FPBN01000003">
    <property type="protein sequence ID" value="SFU58175.1"/>
    <property type="molecule type" value="Genomic_DNA"/>
</dbReference>
<evidence type="ECO:0000313" key="2">
    <source>
        <dbReference type="Proteomes" id="UP000183629"/>
    </source>
</evidence>
<keyword evidence="2" id="KW-1185">Reference proteome</keyword>